<dbReference type="AlphaFoldDB" id="A0AA43TUG5"/>
<evidence type="ECO:0000313" key="1">
    <source>
        <dbReference type="EMBL" id="MDI1488264.1"/>
    </source>
</evidence>
<organism evidence="1 2">
    <name type="scientific">Ramalina farinacea</name>
    <dbReference type="NCBI Taxonomy" id="258253"/>
    <lineage>
        <taxon>Eukaryota</taxon>
        <taxon>Fungi</taxon>
        <taxon>Dikarya</taxon>
        <taxon>Ascomycota</taxon>
        <taxon>Pezizomycotina</taxon>
        <taxon>Lecanoromycetes</taxon>
        <taxon>OSLEUM clade</taxon>
        <taxon>Lecanoromycetidae</taxon>
        <taxon>Lecanorales</taxon>
        <taxon>Lecanorineae</taxon>
        <taxon>Ramalinaceae</taxon>
        <taxon>Ramalina</taxon>
    </lineage>
</organism>
<dbReference type="Gene3D" id="2.40.128.20">
    <property type="match status" value="1"/>
</dbReference>
<sequence>MAAPADKTLKDLSGKWVMNKTLSDDIDRILQMQNVGWFLRKLITAATITLTISEYTSPDKLTHIDISQVATGGVSGTTEERTLDWSWRDHTDNIFGTVKGRSRWCRLDEVQDNEWLKKGWLDPQGEFVQSYVESVGGGWTADQVWGFEMVDGKRYHVRHVVVRKGEDWKEARLVYDWQG</sequence>
<dbReference type="PANTHER" id="PTHR38115:SF1">
    <property type="entry name" value="LIPOCALIN-LIKE DOMAIN-CONTAINING PROTEIN"/>
    <property type="match status" value="1"/>
</dbReference>
<keyword evidence="2" id="KW-1185">Reference proteome</keyword>
<dbReference type="PANTHER" id="PTHR38115">
    <property type="entry name" value="LIPOCALIN-LIKE DOMAIN-CONTAINING PROTEIN"/>
    <property type="match status" value="1"/>
</dbReference>
<protein>
    <submittedName>
        <fullName evidence="1">Uncharacterized protein</fullName>
    </submittedName>
</protein>
<proteinExistence type="predicted"/>
<dbReference type="InterPro" id="IPR053037">
    <property type="entry name" value="Pericyclase_pydY-like"/>
</dbReference>
<reference evidence="1" key="1">
    <citation type="journal article" date="2023" name="Genome Biol. Evol.">
        <title>First Whole Genome Sequence and Flow Cytometry Genome Size Data for the Lichen-Forming Fungus Ramalina farinacea (Ascomycota).</title>
        <authorList>
            <person name="Llewellyn T."/>
            <person name="Mian S."/>
            <person name="Hill R."/>
            <person name="Leitch I.J."/>
            <person name="Gaya E."/>
        </authorList>
    </citation>
    <scope>NUCLEOTIDE SEQUENCE</scope>
    <source>
        <strain evidence="1">LIQ254RAFAR</strain>
    </source>
</reference>
<dbReference type="Proteomes" id="UP001161017">
    <property type="component" value="Unassembled WGS sequence"/>
</dbReference>
<gene>
    <name evidence="1" type="ORF">OHK93_007538</name>
</gene>
<name>A0AA43TUG5_9LECA</name>
<accession>A0AA43TUG5</accession>
<comment type="caution">
    <text evidence="1">The sequence shown here is derived from an EMBL/GenBank/DDBJ whole genome shotgun (WGS) entry which is preliminary data.</text>
</comment>
<dbReference type="InterPro" id="IPR012674">
    <property type="entry name" value="Calycin"/>
</dbReference>
<evidence type="ECO:0000313" key="2">
    <source>
        <dbReference type="Proteomes" id="UP001161017"/>
    </source>
</evidence>
<dbReference type="EMBL" id="JAPUFD010000007">
    <property type="protein sequence ID" value="MDI1488264.1"/>
    <property type="molecule type" value="Genomic_DNA"/>
</dbReference>
<dbReference type="SUPFAM" id="SSF50814">
    <property type="entry name" value="Lipocalins"/>
    <property type="match status" value="1"/>
</dbReference>